<organism evidence="1 2">
    <name type="scientific">Legionella busanensis</name>
    <dbReference type="NCBI Taxonomy" id="190655"/>
    <lineage>
        <taxon>Bacteria</taxon>
        <taxon>Pseudomonadati</taxon>
        <taxon>Pseudomonadota</taxon>
        <taxon>Gammaproteobacteria</taxon>
        <taxon>Legionellales</taxon>
        <taxon>Legionellaceae</taxon>
        <taxon>Legionella</taxon>
    </lineage>
</organism>
<dbReference type="Pfam" id="PF12694">
    <property type="entry name" value="cpYpsA"/>
    <property type="match status" value="1"/>
</dbReference>
<dbReference type="OrthoDB" id="283616at2"/>
<protein>
    <submittedName>
        <fullName evidence="1">Molybdenum carrier</fullName>
    </submittedName>
</protein>
<sequence length="171" mass="19152">MIEKIVSGGQTGVDRAALDAAIYMSIPYGGWCPKGRIDELGIIPSKYSNLIEITGNFNTEKENYVARTKANIKDSDGTLIIVPKLPFLKDSGTAFTINEASVQKKPYLTIDISQSEEENFSKIHEFIMQNGIKVLNVAGPRESNNKGIYQKTFDFLKYIFQQLELNCLYSI</sequence>
<evidence type="ECO:0000313" key="1">
    <source>
        <dbReference type="EMBL" id="STX81407.1"/>
    </source>
</evidence>
<dbReference type="InterPro" id="IPR024755">
    <property type="entry name" value="cpYpsA"/>
</dbReference>
<gene>
    <name evidence="1" type="ORF">NCTC13316_03278</name>
</gene>
<reference evidence="1 2" key="1">
    <citation type="submission" date="2018-06" db="EMBL/GenBank/DDBJ databases">
        <authorList>
            <consortium name="Pathogen Informatics"/>
            <person name="Doyle S."/>
        </authorList>
    </citation>
    <scope>NUCLEOTIDE SEQUENCE [LARGE SCALE GENOMIC DNA]</scope>
    <source>
        <strain evidence="1 2">NCTC13316</strain>
    </source>
</reference>
<dbReference type="EMBL" id="UGOD01000004">
    <property type="protein sequence ID" value="STX81407.1"/>
    <property type="molecule type" value="Genomic_DNA"/>
</dbReference>
<name>A0A378K9L4_9GAMM</name>
<proteinExistence type="predicted"/>
<dbReference type="RefSeq" id="WP_115332795.1">
    <property type="nucleotide sequence ID" value="NZ_CAAAHP010000005.1"/>
</dbReference>
<evidence type="ECO:0000313" key="2">
    <source>
        <dbReference type="Proteomes" id="UP000254794"/>
    </source>
</evidence>
<accession>A0A378K9L4</accession>
<dbReference type="Gene3D" id="3.40.50.450">
    <property type="match status" value="1"/>
</dbReference>
<dbReference type="AlphaFoldDB" id="A0A378K9L4"/>
<keyword evidence="2" id="KW-1185">Reference proteome</keyword>
<dbReference type="SUPFAM" id="SSF102405">
    <property type="entry name" value="MCP/YpsA-like"/>
    <property type="match status" value="1"/>
</dbReference>
<dbReference type="Proteomes" id="UP000254794">
    <property type="component" value="Unassembled WGS sequence"/>
</dbReference>